<feature type="coiled-coil region" evidence="1">
    <location>
        <begin position="50"/>
        <end position="107"/>
    </location>
</feature>
<organism evidence="3 4">
    <name type="scientific">Limosilactobacillus caviae</name>
    <dbReference type="NCBI Taxonomy" id="1769424"/>
    <lineage>
        <taxon>Bacteria</taxon>
        <taxon>Bacillati</taxon>
        <taxon>Bacillota</taxon>
        <taxon>Bacilli</taxon>
        <taxon>Lactobacillales</taxon>
        <taxon>Lactobacillaceae</taxon>
        <taxon>Limosilactobacillus</taxon>
    </lineage>
</organism>
<feature type="region of interest" description="Disordered" evidence="2">
    <location>
        <begin position="1"/>
        <end position="37"/>
    </location>
</feature>
<gene>
    <name evidence="3" type="ORF">GCM10011459_20800</name>
</gene>
<protein>
    <recommendedName>
        <fullName evidence="5">DUF4355 domain-containing protein</fullName>
    </recommendedName>
</protein>
<evidence type="ECO:0000313" key="4">
    <source>
        <dbReference type="Proteomes" id="UP000603295"/>
    </source>
</evidence>
<dbReference type="InterPro" id="IPR025580">
    <property type="entry name" value="Gp46"/>
</dbReference>
<evidence type="ECO:0000256" key="2">
    <source>
        <dbReference type="SAM" id="MobiDB-lite"/>
    </source>
</evidence>
<accession>A0ABQ2C7C0</accession>
<dbReference type="RefSeq" id="WP_153710900.1">
    <property type="nucleotide sequence ID" value="NZ_BMDS01000012.1"/>
</dbReference>
<keyword evidence="1" id="KW-0175">Coiled coil</keyword>
<keyword evidence="4" id="KW-1185">Reference proteome</keyword>
<reference evidence="4" key="1">
    <citation type="journal article" date="2019" name="Int. J. Syst. Evol. Microbiol.">
        <title>The Global Catalogue of Microorganisms (GCM) 10K type strain sequencing project: providing services to taxonomists for standard genome sequencing and annotation.</title>
        <authorList>
            <consortium name="The Broad Institute Genomics Platform"/>
            <consortium name="The Broad Institute Genome Sequencing Center for Infectious Disease"/>
            <person name="Wu L."/>
            <person name="Ma J."/>
        </authorList>
    </citation>
    <scope>NUCLEOTIDE SEQUENCE [LARGE SCALE GENOMIC DNA]</scope>
    <source>
        <strain evidence="4">CCM 8609</strain>
    </source>
</reference>
<evidence type="ECO:0000313" key="3">
    <source>
        <dbReference type="EMBL" id="GGI64246.1"/>
    </source>
</evidence>
<evidence type="ECO:0008006" key="5">
    <source>
        <dbReference type="Google" id="ProtNLM"/>
    </source>
</evidence>
<sequence>MFEKLPMNLQFFADPEPAPDNDGAPEGADGEDKGKKEKIFTQAELDKIVQERLNRALKNKQQEIDNAKTEAAKLAKMNKDQKQEYKIQQSEQRAADAEAELARYKMRDTAKQQLVDGGYTNPTDEDIDLIVTDKAETTQERGEAFLNAYERIKEKVRQELLKGKSPRINGAPAATMTKAEISKIKDPIKRQQAIKDNLGLYNY</sequence>
<comment type="caution">
    <text evidence="3">The sequence shown here is derived from an EMBL/GenBank/DDBJ whole genome shotgun (WGS) entry which is preliminary data.</text>
</comment>
<evidence type="ECO:0000256" key="1">
    <source>
        <dbReference type="SAM" id="Coils"/>
    </source>
</evidence>
<name>A0ABQ2C7C0_9LACO</name>
<dbReference type="EMBL" id="BMDS01000012">
    <property type="protein sequence ID" value="GGI64246.1"/>
    <property type="molecule type" value="Genomic_DNA"/>
</dbReference>
<proteinExistence type="predicted"/>
<dbReference type="Proteomes" id="UP000603295">
    <property type="component" value="Unassembled WGS sequence"/>
</dbReference>
<dbReference type="Pfam" id="PF14265">
    <property type="entry name" value="DUF4355"/>
    <property type="match status" value="1"/>
</dbReference>